<reference evidence="1" key="1">
    <citation type="submission" date="2007-07" db="EMBL/GenBank/DDBJ databases">
        <title>PCAP assembly of the Caenorhabditis remanei genome.</title>
        <authorList>
            <consortium name="The Caenorhabditis remanei Sequencing Consortium"/>
            <person name="Wilson R.K."/>
        </authorList>
    </citation>
    <scope>NUCLEOTIDE SEQUENCE [LARGE SCALE GENOMIC DNA]</scope>
    <source>
        <strain evidence="1">PB4641</strain>
    </source>
</reference>
<dbReference type="eggNOG" id="ENOG502TJ1M">
    <property type="taxonomic scope" value="Eukaryota"/>
</dbReference>
<proteinExistence type="predicted"/>
<sequence>MLCKVFLCLLLISGVLALECVFQVKTEYTKLDIEGGVDKCESSDGYCAKLNYDGINAKGCSMTAGKILGVTGLDCTDVGCSSDGSWCCCKGDKCNSSQRLVIFMPLAILAAVKMFL</sequence>
<dbReference type="Proteomes" id="UP000008281">
    <property type="component" value="Unassembled WGS sequence"/>
</dbReference>
<accession>E3MEF8</accession>
<name>E3MEF8_CAERE</name>
<dbReference type="AlphaFoldDB" id="E3MEF8"/>
<gene>
    <name evidence="1" type="ORF">CRE_21782</name>
</gene>
<organism evidence="2">
    <name type="scientific">Caenorhabditis remanei</name>
    <name type="common">Caenorhabditis vulgaris</name>
    <dbReference type="NCBI Taxonomy" id="31234"/>
    <lineage>
        <taxon>Eukaryota</taxon>
        <taxon>Metazoa</taxon>
        <taxon>Ecdysozoa</taxon>
        <taxon>Nematoda</taxon>
        <taxon>Chromadorea</taxon>
        <taxon>Rhabditida</taxon>
        <taxon>Rhabditina</taxon>
        <taxon>Rhabditomorpha</taxon>
        <taxon>Rhabditoidea</taxon>
        <taxon>Rhabditidae</taxon>
        <taxon>Peloderinae</taxon>
        <taxon>Caenorhabditis</taxon>
    </lineage>
</organism>
<evidence type="ECO:0000313" key="2">
    <source>
        <dbReference type="Proteomes" id="UP000008281"/>
    </source>
</evidence>
<dbReference type="OrthoDB" id="5856503at2759"/>
<dbReference type="HOGENOM" id="CLU_2040200_0_0_1"/>
<dbReference type="EMBL" id="DS268439">
    <property type="protein sequence ID" value="EFP00446.1"/>
    <property type="molecule type" value="Genomic_DNA"/>
</dbReference>
<protein>
    <submittedName>
        <fullName evidence="1">Uncharacterized protein</fullName>
    </submittedName>
</protein>
<dbReference type="OMA" id="VDKCESS"/>
<evidence type="ECO:0000313" key="1">
    <source>
        <dbReference type="EMBL" id="EFP00446.1"/>
    </source>
</evidence>
<keyword evidence="2" id="KW-1185">Reference proteome</keyword>